<gene>
    <name evidence="2" type="ORF">DF3PB_1900009</name>
</gene>
<evidence type="ECO:0000313" key="2">
    <source>
        <dbReference type="EMBL" id="SUS05372.1"/>
    </source>
</evidence>
<organism evidence="2">
    <name type="scientific">metagenome</name>
    <dbReference type="NCBI Taxonomy" id="256318"/>
    <lineage>
        <taxon>unclassified sequences</taxon>
        <taxon>metagenomes</taxon>
    </lineage>
</organism>
<feature type="region of interest" description="Disordered" evidence="1">
    <location>
        <begin position="91"/>
        <end position="188"/>
    </location>
</feature>
<reference evidence="2" key="1">
    <citation type="submission" date="2018-07" db="EMBL/GenBank/DDBJ databases">
        <authorList>
            <person name="Quirk P.G."/>
            <person name="Krulwich T.A."/>
        </authorList>
    </citation>
    <scope>NUCLEOTIDE SEQUENCE</scope>
</reference>
<dbReference type="EMBL" id="UIDG01000102">
    <property type="protein sequence ID" value="SUS05372.1"/>
    <property type="molecule type" value="Genomic_DNA"/>
</dbReference>
<feature type="compositionally biased region" description="Low complexity" evidence="1">
    <location>
        <begin position="117"/>
        <end position="157"/>
    </location>
</feature>
<accession>A0A380TAM6</accession>
<dbReference type="AlphaFoldDB" id="A0A380TAM6"/>
<proteinExistence type="predicted"/>
<evidence type="ECO:0000256" key="1">
    <source>
        <dbReference type="SAM" id="MobiDB-lite"/>
    </source>
</evidence>
<name>A0A380TAM6_9ZZZZ</name>
<protein>
    <submittedName>
        <fullName evidence="2">Transposase</fullName>
    </submittedName>
</protein>
<feature type="compositionally biased region" description="Low complexity" evidence="1">
    <location>
        <begin position="92"/>
        <end position="105"/>
    </location>
</feature>
<feature type="compositionally biased region" description="Polar residues" evidence="1">
    <location>
        <begin position="164"/>
        <end position="175"/>
    </location>
</feature>
<sequence>MHRGRDRCWLLDRTQPGLPLKPGKCGTAIHDYKRNGTTMLFAALNILDVTVVGRCMPQHTHKEFTEFLNAVERSVPPGKIIHAIADNLRHPQASQGQSAARRSSAMGVPLHPNLRIPGSTPSRASSPPSPAGASAAASSSPSPTSSTPSAATSTSTTVLHGPSSGPNQPRQSSPKSAVCLYPPNESVQ</sequence>